<sequence length="29" mass="3344">MGETDWASDLMDSLYLAPEIEEWLEALKS</sequence>
<evidence type="ECO:0000313" key="2">
    <source>
        <dbReference type="Proteomes" id="UP000019140"/>
    </source>
</evidence>
<evidence type="ECO:0000313" key="1">
    <source>
        <dbReference type="EMBL" id="ETX06948.1"/>
    </source>
</evidence>
<keyword evidence="2" id="KW-1185">Reference proteome</keyword>
<dbReference type="HOGENOM" id="CLU_3408960_0_0_7"/>
<dbReference type="EMBL" id="AZHX01000567">
    <property type="protein sequence ID" value="ETX06948.1"/>
    <property type="molecule type" value="Genomic_DNA"/>
</dbReference>
<organism evidence="1 2">
    <name type="scientific">Candidatus Entotheonella gemina</name>
    <dbReference type="NCBI Taxonomy" id="1429439"/>
    <lineage>
        <taxon>Bacteria</taxon>
        <taxon>Pseudomonadati</taxon>
        <taxon>Nitrospinota/Tectimicrobiota group</taxon>
        <taxon>Candidatus Tectimicrobiota</taxon>
        <taxon>Candidatus Entotheonellia</taxon>
        <taxon>Candidatus Entotheonellales</taxon>
        <taxon>Candidatus Entotheonellaceae</taxon>
        <taxon>Candidatus Entotheonella</taxon>
    </lineage>
</organism>
<proteinExistence type="predicted"/>
<gene>
    <name evidence="1" type="ORF">ETSY2_14105</name>
</gene>
<name>W4M9R8_9BACT</name>
<dbReference type="Proteomes" id="UP000019140">
    <property type="component" value="Unassembled WGS sequence"/>
</dbReference>
<protein>
    <submittedName>
        <fullName evidence="1">Uncharacterized protein</fullName>
    </submittedName>
</protein>
<reference evidence="1 2" key="1">
    <citation type="journal article" date="2014" name="Nature">
        <title>An environmental bacterial taxon with a large and distinct metabolic repertoire.</title>
        <authorList>
            <person name="Wilson M.C."/>
            <person name="Mori T."/>
            <person name="Ruckert C."/>
            <person name="Uria A.R."/>
            <person name="Helf M.J."/>
            <person name="Takada K."/>
            <person name="Gernert C."/>
            <person name="Steffens U.A."/>
            <person name="Heycke N."/>
            <person name="Schmitt S."/>
            <person name="Rinke C."/>
            <person name="Helfrich E.J."/>
            <person name="Brachmann A.O."/>
            <person name="Gurgui C."/>
            <person name="Wakimoto T."/>
            <person name="Kracht M."/>
            <person name="Crusemann M."/>
            <person name="Hentschel U."/>
            <person name="Abe I."/>
            <person name="Matsunaga S."/>
            <person name="Kalinowski J."/>
            <person name="Takeyama H."/>
            <person name="Piel J."/>
        </authorList>
    </citation>
    <scope>NUCLEOTIDE SEQUENCE [LARGE SCALE GENOMIC DNA]</scope>
    <source>
        <strain evidence="2">TSY2</strain>
    </source>
</reference>
<comment type="caution">
    <text evidence="1">The sequence shown here is derived from an EMBL/GenBank/DDBJ whole genome shotgun (WGS) entry which is preliminary data.</text>
</comment>
<dbReference type="AlphaFoldDB" id="W4M9R8"/>
<accession>W4M9R8</accession>